<dbReference type="RefSeq" id="WP_123744222.1">
    <property type="nucleotide sequence ID" value="NZ_RJKM01000001.1"/>
</dbReference>
<keyword evidence="3" id="KW-1185">Reference proteome</keyword>
<evidence type="ECO:0000313" key="3">
    <source>
        <dbReference type="Proteomes" id="UP000268727"/>
    </source>
</evidence>
<sequence length="139" mass="14533">MRWVIGALGVAMGLWGAVLVLPLVSVNLVLWFVAGPIAHDVLLAPLFAGFGLLVARRVPEPWRAAVLVGGTVTGVLGLLAVPLLWRPFAGGPNPGLADRDYPLGLLVAVGVTWSVVLSVALARRGRSPGGRDKRPHAGR</sequence>
<accession>A0A3N1H7U1</accession>
<dbReference type="EMBL" id="RJKM01000001">
    <property type="protein sequence ID" value="ROP38607.1"/>
    <property type="molecule type" value="Genomic_DNA"/>
</dbReference>
<protein>
    <submittedName>
        <fullName evidence="2">Uncharacterized protein</fullName>
    </submittedName>
</protein>
<feature type="transmembrane region" description="Helical" evidence="1">
    <location>
        <begin position="65"/>
        <end position="85"/>
    </location>
</feature>
<keyword evidence="1" id="KW-1133">Transmembrane helix</keyword>
<evidence type="ECO:0000313" key="2">
    <source>
        <dbReference type="EMBL" id="ROP38607.1"/>
    </source>
</evidence>
<dbReference type="AlphaFoldDB" id="A0A3N1H7U1"/>
<evidence type="ECO:0000256" key="1">
    <source>
        <dbReference type="SAM" id="Phobius"/>
    </source>
</evidence>
<comment type="caution">
    <text evidence="2">The sequence shown here is derived from an EMBL/GenBank/DDBJ whole genome shotgun (WGS) entry which is preliminary data.</text>
</comment>
<reference evidence="2 3" key="1">
    <citation type="submission" date="2018-11" db="EMBL/GenBank/DDBJ databases">
        <title>Sequencing the genomes of 1000 actinobacteria strains.</title>
        <authorList>
            <person name="Klenk H.-P."/>
        </authorList>
    </citation>
    <scope>NUCLEOTIDE SEQUENCE [LARGE SCALE GENOMIC DNA]</scope>
    <source>
        <strain evidence="2 3">DSM 44231</strain>
    </source>
</reference>
<keyword evidence="1" id="KW-0812">Transmembrane</keyword>
<dbReference type="OrthoDB" id="3630320at2"/>
<dbReference type="Proteomes" id="UP000268727">
    <property type="component" value="Unassembled WGS sequence"/>
</dbReference>
<feature type="transmembrane region" description="Helical" evidence="1">
    <location>
        <begin position="30"/>
        <end position="53"/>
    </location>
</feature>
<organism evidence="2 3">
    <name type="scientific">Saccharothrix texasensis</name>
    <dbReference type="NCBI Taxonomy" id="103734"/>
    <lineage>
        <taxon>Bacteria</taxon>
        <taxon>Bacillati</taxon>
        <taxon>Actinomycetota</taxon>
        <taxon>Actinomycetes</taxon>
        <taxon>Pseudonocardiales</taxon>
        <taxon>Pseudonocardiaceae</taxon>
        <taxon>Saccharothrix</taxon>
    </lineage>
</organism>
<name>A0A3N1H7U1_9PSEU</name>
<feature type="transmembrane region" description="Helical" evidence="1">
    <location>
        <begin position="105"/>
        <end position="122"/>
    </location>
</feature>
<proteinExistence type="predicted"/>
<gene>
    <name evidence="2" type="ORF">EDD40_3966</name>
</gene>
<keyword evidence="1" id="KW-0472">Membrane</keyword>